<evidence type="ECO:0000313" key="1">
    <source>
        <dbReference type="EMBL" id="MEA5610454.1"/>
    </source>
</evidence>
<comment type="caution">
    <text evidence="1">The sequence shown here is derived from an EMBL/GenBank/DDBJ whole genome shotgun (WGS) entry which is preliminary data.</text>
</comment>
<dbReference type="EMBL" id="JAYGHK010000103">
    <property type="protein sequence ID" value="MEA5610454.1"/>
    <property type="molecule type" value="Genomic_DNA"/>
</dbReference>
<protein>
    <submittedName>
        <fullName evidence="1">IS607 family transposase</fullName>
    </submittedName>
</protein>
<dbReference type="RefSeq" id="WP_410175090.1">
    <property type="nucleotide sequence ID" value="NZ_JAYGHK010000103.1"/>
</dbReference>
<dbReference type="Gene3D" id="1.10.287.2170">
    <property type="match status" value="1"/>
</dbReference>
<gene>
    <name evidence="1" type="ORF">VB695_20660</name>
</gene>
<evidence type="ECO:0000313" key="2">
    <source>
        <dbReference type="Proteomes" id="UP001303285"/>
    </source>
</evidence>
<feature type="non-terminal residue" evidence="1">
    <location>
        <position position="1"/>
    </location>
</feature>
<reference evidence="1 2" key="1">
    <citation type="submission" date="2023-12" db="EMBL/GenBank/DDBJ databases">
        <title>Baltic Sea Cyanobacteria.</title>
        <authorList>
            <person name="Delbaje E."/>
            <person name="Fewer D.P."/>
            <person name="Shishido T.K."/>
        </authorList>
    </citation>
    <scope>NUCLEOTIDE SEQUENCE [LARGE SCALE GENOMIC DNA]</scope>
    <source>
        <strain evidence="1 2">UHCC 0060</strain>
    </source>
</reference>
<accession>A0ABU5UW00</accession>
<dbReference type="Proteomes" id="UP001303285">
    <property type="component" value="Unassembled WGS sequence"/>
</dbReference>
<name>A0ABU5UW00_NODSP</name>
<organism evidence="1 2">
    <name type="scientific">Nodularia spumigena UHCC 0060</name>
    <dbReference type="NCBI Taxonomy" id="3110300"/>
    <lineage>
        <taxon>Bacteria</taxon>
        <taxon>Bacillati</taxon>
        <taxon>Cyanobacteriota</taxon>
        <taxon>Cyanophyceae</taxon>
        <taxon>Nostocales</taxon>
        <taxon>Nodulariaceae</taxon>
        <taxon>Nodularia</taxon>
    </lineage>
</organism>
<keyword evidence="2" id="KW-1185">Reference proteome</keyword>
<proteinExistence type="predicted"/>
<sequence length="88" mass="10352">HKDRMCRFAFEFIQELSNSVNCEIIVANQESLSPQQELVEDLMAIIHCFYCRLYGLRNYSKEIKTNLKNAIDKPVHDMAELDKQEIQC</sequence>